<keyword evidence="2" id="KW-1185">Reference proteome</keyword>
<evidence type="ECO:0000313" key="1">
    <source>
        <dbReference type="EMBL" id="PNT00102.1"/>
    </source>
</evidence>
<name>A0A2K1XH53_POPTR</name>
<gene>
    <name evidence="1" type="ORF">POPTR_015G028800</name>
</gene>
<dbReference type="InParanoid" id="A0A2K1XH53"/>
<dbReference type="AlphaFoldDB" id="A0A2K1XH53"/>
<dbReference type="EMBL" id="CM009304">
    <property type="protein sequence ID" value="PNT00102.1"/>
    <property type="molecule type" value="Genomic_DNA"/>
</dbReference>
<dbReference type="Proteomes" id="UP000006729">
    <property type="component" value="Chromosome 15"/>
</dbReference>
<proteinExistence type="predicted"/>
<sequence length="121" mass="13780">MTSAGCTHFFCLGICAPNLKTGFLKPQNLHLSAAIRFEKIEEISCALCLIRSSPDLQKLAIRAKTKANAVMEPVLEYMRVQNFLDCSLNRLREVEMQLIYGVQQELEFIKFLLAKSTIYFC</sequence>
<organism evidence="1 2">
    <name type="scientific">Populus trichocarpa</name>
    <name type="common">Western balsam poplar</name>
    <name type="synonym">Populus balsamifera subsp. trichocarpa</name>
    <dbReference type="NCBI Taxonomy" id="3694"/>
    <lineage>
        <taxon>Eukaryota</taxon>
        <taxon>Viridiplantae</taxon>
        <taxon>Streptophyta</taxon>
        <taxon>Embryophyta</taxon>
        <taxon>Tracheophyta</taxon>
        <taxon>Spermatophyta</taxon>
        <taxon>Magnoliopsida</taxon>
        <taxon>eudicotyledons</taxon>
        <taxon>Gunneridae</taxon>
        <taxon>Pentapetalae</taxon>
        <taxon>rosids</taxon>
        <taxon>fabids</taxon>
        <taxon>Malpighiales</taxon>
        <taxon>Salicaceae</taxon>
        <taxon>Saliceae</taxon>
        <taxon>Populus</taxon>
    </lineage>
</organism>
<evidence type="ECO:0000313" key="2">
    <source>
        <dbReference type="Proteomes" id="UP000006729"/>
    </source>
</evidence>
<reference evidence="1 2" key="1">
    <citation type="journal article" date="2006" name="Science">
        <title>The genome of black cottonwood, Populus trichocarpa (Torr. &amp; Gray).</title>
        <authorList>
            <person name="Tuskan G.A."/>
            <person name="Difazio S."/>
            <person name="Jansson S."/>
            <person name="Bohlmann J."/>
            <person name="Grigoriev I."/>
            <person name="Hellsten U."/>
            <person name="Putnam N."/>
            <person name="Ralph S."/>
            <person name="Rombauts S."/>
            <person name="Salamov A."/>
            <person name="Schein J."/>
            <person name="Sterck L."/>
            <person name="Aerts A."/>
            <person name="Bhalerao R.R."/>
            <person name="Bhalerao R.P."/>
            <person name="Blaudez D."/>
            <person name="Boerjan W."/>
            <person name="Brun A."/>
            <person name="Brunner A."/>
            <person name="Busov V."/>
            <person name="Campbell M."/>
            <person name="Carlson J."/>
            <person name="Chalot M."/>
            <person name="Chapman J."/>
            <person name="Chen G.L."/>
            <person name="Cooper D."/>
            <person name="Coutinho P.M."/>
            <person name="Couturier J."/>
            <person name="Covert S."/>
            <person name="Cronk Q."/>
            <person name="Cunningham R."/>
            <person name="Davis J."/>
            <person name="Degroeve S."/>
            <person name="Dejardin A."/>
            <person name="Depamphilis C."/>
            <person name="Detter J."/>
            <person name="Dirks B."/>
            <person name="Dubchak I."/>
            <person name="Duplessis S."/>
            <person name="Ehlting J."/>
            <person name="Ellis B."/>
            <person name="Gendler K."/>
            <person name="Goodstein D."/>
            <person name="Gribskov M."/>
            <person name="Grimwood J."/>
            <person name="Groover A."/>
            <person name="Gunter L."/>
            <person name="Hamberger B."/>
            <person name="Heinze B."/>
            <person name="Helariutta Y."/>
            <person name="Henrissat B."/>
            <person name="Holligan D."/>
            <person name="Holt R."/>
            <person name="Huang W."/>
            <person name="Islam-Faridi N."/>
            <person name="Jones S."/>
            <person name="Jones-Rhoades M."/>
            <person name="Jorgensen R."/>
            <person name="Joshi C."/>
            <person name="Kangasjarvi J."/>
            <person name="Karlsson J."/>
            <person name="Kelleher C."/>
            <person name="Kirkpatrick R."/>
            <person name="Kirst M."/>
            <person name="Kohler A."/>
            <person name="Kalluri U."/>
            <person name="Larimer F."/>
            <person name="Leebens-Mack J."/>
            <person name="Leple J.C."/>
            <person name="Locascio P."/>
            <person name="Lou Y."/>
            <person name="Lucas S."/>
            <person name="Martin F."/>
            <person name="Montanini B."/>
            <person name="Napoli C."/>
            <person name="Nelson D.R."/>
            <person name="Nelson C."/>
            <person name="Nieminen K."/>
            <person name="Nilsson O."/>
            <person name="Pereda V."/>
            <person name="Peter G."/>
            <person name="Philippe R."/>
            <person name="Pilate G."/>
            <person name="Poliakov A."/>
            <person name="Razumovskaya J."/>
            <person name="Richardson P."/>
            <person name="Rinaldi C."/>
            <person name="Ritland K."/>
            <person name="Rouze P."/>
            <person name="Ryaboy D."/>
            <person name="Schmutz J."/>
            <person name="Schrader J."/>
            <person name="Segerman B."/>
            <person name="Shin H."/>
            <person name="Siddiqui A."/>
            <person name="Sterky F."/>
            <person name="Terry A."/>
            <person name="Tsai C.J."/>
            <person name="Uberbacher E."/>
            <person name="Unneberg P."/>
            <person name="Vahala J."/>
            <person name="Wall K."/>
            <person name="Wessler S."/>
            <person name="Yang G."/>
            <person name="Yin T."/>
            <person name="Douglas C."/>
            <person name="Marra M."/>
            <person name="Sandberg G."/>
            <person name="Van de Peer Y."/>
            <person name="Rokhsar D."/>
        </authorList>
    </citation>
    <scope>NUCLEOTIDE SEQUENCE [LARGE SCALE GENOMIC DNA]</scope>
    <source>
        <strain evidence="2">cv. Nisqually</strain>
    </source>
</reference>
<protein>
    <submittedName>
        <fullName evidence="1">Uncharacterized protein</fullName>
    </submittedName>
</protein>
<accession>A0A2K1XH53</accession>